<dbReference type="GeneID" id="77258023"/>
<proteinExistence type="predicted"/>
<sequence length="154" mass="17011">MFNALKNKLEVAVAWLDGQPAGFGAGGQARIEPKLPAANDGHKSQEVLPAPILIPESPLINFLSQLTLAQRLGIRNITVSSKLGYRTDQRFSDAESLYKWLTPGRKMTFDHPWPAEQDRIKWYRVDITAEDIIGAAEVAHDTDSLKGIVGVSQF</sequence>
<keyword evidence="1" id="KW-0614">Plasmid</keyword>
<gene>
    <name evidence="1" type="ORF">MARSALSMR5_04117</name>
</gene>
<evidence type="ECO:0000313" key="1">
    <source>
        <dbReference type="EMBL" id="ARM86137.1"/>
    </source>
</evidence>
<evidence type="ECO:0000313" key="2">
    <source>
        <dbReference type="Proteomes" id="UP000193100"/>
    </source>
</evidence>
<dbReference type="Proteomes" id="UP000193100">
    <property type="component" value="Plasmid pSMR5"/>
</dbReference>
<reference evidence="1 2" key="1">
    <citation type="submission" date="2017-04" db="EMBL/GenBank/DDBJ databases">
        <title>Genome Sequence of Marinobacter salarius strain SMR5 Isolated from a culture of the Diatom Skeletonema marinoi.</title>
        <authorList>
            <person name="Topel M."/>
            <person name="Pinder M.I.M."/>
            <person name="Johansson O.N."/>
            <person name="Kourtchenko O."/>
            <person name="Godhe A."/>
            <person name="Clarke A.K."/>
        </authorList>
    </citation>
    <scope>NUCLEOTIDE SEQUENCE [LARGE SCALE GENOMIC DNA]</scope>
    <source>
        <strain evidence="1 2">SMR5</strain>
        <plasmid evidence="2">Plasmid psmr5</plasmid>
    </source>
</reference>
<dbReference type="EMBL" id="CP020932">
    <property type="protein sequence ID" value="ARM86137.1"/>
    <property type="molecule type" value="Genomic_DNA"/>
</dbReference>
<dbReference type="AlphaFoldDB" id="A0A1W6KFF4"/>
<geneLocation type="plasmid" evidence="2">
    <name>psmr5</name>
</geneLocation>
<protein>
    <submittedName>
        <fullName evidence="1">Uncharacterized protein</fullName>
    </submittedName>
</protein>
<dbReference type="RefSeq" id="WP_085682102.1">
    <property type="nucleotide sequence ID" value="NZ_CP020932.1"/>
</dbReference>
<organism evidence="1 2">
    <name type="scientific">Marinobacter salarius</name>
    <dbReference type="NCBI Taxonomy" id="1420917"/>
    <lineage>
        <taxon>Bacteria</taxon>
        <taxon>Pseudomonadati</taxon>
        <taxon>Pseudomonadota</taxon>
        <taxon>Gammaproteobacteria</taxon>
        <taxon>Pseudomonadales</taxon>
        <taxon>Marinobacteraceae</taxon>
        <taxon>Marinobacter</taxon>
    </lineage>
</organism>
<name>A0A1W6KFF4_9GAMM</name>
<accession>A0A1W6KFF4</accession>